<keyword evidence="1" id="KW-0560">Oxidoreductase</keyword>
<dbReference type="PRINTS" id="PR00420">
    <property type="entry name" value="RNGMNOXGNASE"/>
</dbReference>
<dbReference type="Gene3D" id="3.30.9.10">
    <property type="entry name" value="D-Amino Acid Oxidase, subunit A, domain 2"/>
    <property type="match status" value="1"/>
</dbReference>
<evidence type="ECO:0000313" key="3">
    <source>
        <dbReference type="EMBL" id="MDD7973005.1"/>
    </source>
</evidence>
<protein>
    <submittedName>
        <fullName evidence="3">FAD-binding oxidoreductase</fullName>
    </submittedName>
</protein>
<evidence type="ECO:0000313" key="4">
    <source>
        <dbReference type="Proteomes" id="UP001431784"/>
    </source>
</evidence>
<dbReference type="InterPro" id="IPR036188">
    <property type="entry name" value="FAD/NAD-bd_sf"/>
</dbReference>
<evidence type="ECO:0000259" key="2">
    <source>
        <dbReference type="Pfam" id="PF01266"/>
    </source>
</evidence>
<name>A0ABT5TD04_9RHOB</name>
<accession>A0ABT5TD04</accession>
<gene>
    <name evidence="3" type="ORF">PUT78_18125</name>
</gene>
<dbReference type="PANTHER" id="PTHR13847:SF281">
    <property type="entry name" value="FAD DEPENDENT OXIDOREDUCTASE DOMAIN-CONTAINING PROTEIN"/>
    <property type="match status" value="1"/>
</dbReference>
<feature type="domain" description="FAD dependent oxidoreductase" evidence="2">
    <location>
        <begin position="27"/>
        <end position="387"/>
    </location>
</feature>
<comment type="caution">
    <text evidence="3">The sequence shown here is derived from an EMBL/GenBank/DDBJ whole genome shotgun (WGS) entry which is preliminary data.</text>
</comment>
<dbReference type="SUPFAM" id="SSF51905">
    <property type="entry name" value="FAD/NAD(P)-binding domain"/>
    <property type="match status" value="1"/>
</dbReference>
<organism evidence="3 4">
    <name type="scientific">Roseinatronobacter alkalisoli</name>
    <dbReference type="NCBI Taxonomy" id="3028235"/>
    <lineage>
        <taxon>Bacteria</taxon>
        <taxon>Pseudomonadati</taxon>
        <taxon>Pseudomonadota</taxon>
        <taxon>Alphaproteobacteria</taxon>
        <taxon>Rhodobacterales</taxon>
        <taxon>Paracoccaceae</taxon>
        <taxon>Roseinatronobacter</taxon>
    </lineage>
</organism>
<evidence type="ECO:0000256" key="1">
    <source>
        <dbReference type="ARBA" id="ARBA00023002"/>
    </source>
</evidence>
<dbReference type="Pfam" id="PF01266">
    <property type="entry name" value="DAO"/>
    <property type="match status" value="1"/>
</dbReference>
<dbReference type="Proteomes" id="UP001431784">
    <property type="component" value="Unassembled WGS sequence"/>
</dbReference>
<dbReference type="PANTHER" id="PTHR13847">
    <property type="entry name" value="SARCOSINE DEHYDROGENASE-RELATED"/>
    <property type="match status" value="1"/>
</dbReference>
<proteinExistence type="predicted"/>
<dbReference type="Gene3D" id="3.50.50.60">
    <property type="entry name" value="FAD/NAD(P)-binding domain"/>
    <property type="match status" value="1"/>
</dbReference>
<dbReference type="RefSeq" id="WP_274353679.1">
    <property type="nucleotide sequence ID" value="NZ_JAQZSM010000023.1"/>
</dbReference>
<dbReference type="EMBL" id="JAQZSM010000023">
    <property type="protein sequence ID" value="MDD7973005.1"/>
    <property type="molecule type" value="Genomic_DNA"/>
</dbReference>
<dbReference type="InterPro" id="IPR006076">
    <property type="entry name" value="FAD-dep_OxRdtase"/>
</dbReference>
<sequence length="429" mass="46151">MKYLSYWHDTAPAFGSGQDGPVAGRFDVAVIGAGFTGLNAARELARQGVRVAVLDAAHVGAGGSGRNGGHLNNGIAHGYADAKAHLGAERAQTLYRAYDRSIDLIQEIIAEEDIACDFRRAGKLKLASKLSHVAALRANQELIAREVDPATSWLERADLADEVGSAEFHGAALFEKSAMMHMGRYLTGLAGAAHRHGATIWENAPVTGRTRTRDGWALDTPRGQLHADTVIAATGAYSAQVPNAPLGYFRQRIIPVASFIIATRPLDREEVAATMPGNRTCVTSLNLGNYFRLAPDNRLIFGGRARFSAVSDQRSDAKSGDILRAALAGIFPHLADVDIEYCWGGLVGMTRDRFPRAGEADGMIYAMGYSGHGAQLSTLLGQVLADLAMGRRHTNPLEGLDWPAVPALNGKPWFLPLAGMWFRLKDRLS</sequence>
<reference evidence="3" key="1">
    <citation type="submission" date="2023-02" db="EMBL/GenBank/DDBJ databases">
        <title>Description of Roseinatronobacter alkalisoli sp. nov., an alkaliphilic bacerium isolated from soda soil.</title>
        <authorList>
            <person name="Wei W."/>
        </authorList>
    </citation>
    <scope>NUCLEOTIDE SEQUENCE</scope>
    <source>
        <strain evidence="3">HJB301</strain>
    </source>
</reference>
<keyword evidence="4" id="KW-1185">Reference proteome</keyword>